<feature type="non-terminal residue" evidence="1">
    <location>
        <position position="132"/>
    </location>
</feature>
<dbReference type="EMBL" id="JBJKFK010004273">
    <property type="protein sequence ID" value="KAL3309113.1"/>
    <property type="molecule type" value="Genomic_DNA"/>
</dbReference>
<gene>
    <name evidence="1" type="ORF">Ciccas_012339</name>
</gene>
<comment type="caution">
    <text evidence="1">The sequence shown here is derived from an EMBL/GenBank/DDBJ whole genome shotgun (WGS) entry which is preliminary data.</text>
</comment>
<accession>A0ABD2PNP0</accession>
<name>A0ABD2PNP0_9PLAT</name>
<protein>
    <submittedName>
        <fullName evidence="1">Uncharacterized protein</fullName>
    </submittedName>
</protein>
<dbReference type="Proteomes" id="UP001626550">
    <property type="component" value="Unassembled WGS sequence"/>
</dbReference>
<proteinExistence type="predicted"/>
<organism evidence="1 2">
    <name type="scientific">Cichlidogyrus casuarinus</name>
    <dbReference type="NCBI Taxonomy" id="1844966"/>
    <lineage>
        <taxon>Eukaryota</taxon>
        <taxon>Metazoa</taxon>
        <taxon>Spiralia</taxon>
        <taxon>Lophotrochozoa</taxon>
        <taxon>Platyhelminthes</taxon>
        <taxon>Monogenea</taxon>
        <taxon>Monopisthocotylea</taxon>
        <taxon>Dactylogyridea</taxon>
        <taxon>Ancyrocephalidae</taxon>
        <taxon>Cichlidogyrus</taxon>
    </lineage>
</organism>
<evidence type="ECO:0000313" key="1">
    <source>
        <dbReference type="EMBL" id="KAL3309113.1"/>
    </source>
</evidence>
<keyword evidence="2" id="KW-1185">Reference proteome</keyword>
<dbReference type="AlphaFoldDB" id="A0ABD2PNP0"/>
<evidence type="ECO:0000313" key="2">
    <source>
        <dbReference type="Proteomes" id="UP001626550"/>
    </source>
</evidence>
<reference evidence="1 2" key="1">
    <citation type="submission" date="2024-11" db="EMBL/GenBank/DDBJ databases">
        <title>Adaptive evolution of stress response genes in parasites aligns with host niche diversity.</title>
        <authorList>
            <person name="Hahn C."/>
            <person name="Resl P."/>
        </authorList>
    </citation>
    <scope>NUCLEOTIDE SEQUENCE [LARGE SCALE GENOMIC DNA]</scope>
    <source>
        <strain evidence="1">EGGRZ-B1_66</strain>
        <tissue evidence="1">Body</tissue>
    </source>
</reference>
<sequence>MDALREIRINLRPCWRMNRSPFLDQACTEVFPYKSLVTINAHEQEPIMPLSEDQQYFIIKCPEPHIWMVITSFLHSKQYSCQMRDSAHTHSTDLAPAICFLPDFPDPARDQQLKYLQDQLDSAGDLLQSTCA</sequence>